<dbReference type="EMBL" id="JAVIPQ010000072">
    <property type="protein sequence ID" value="MDQ9554606.1"/>
    <property type="molecule type" value="Genomic_DNA"/>
</dbReference>
<dbReference type="AlphaFoldDB" id="A0ABD5BE49"/>
<evidence type="ECO:0000313" key="1">
    <source>
        <dbReference type="EMBL" id="MDQ9554606.1"/>
    </source>
</evidence>
<protein>
    <submittedName>
        <fullName evidence="1">Uncharacterized protein</fullName>
    </submittedName>
</protein>
<accession>A0ABD5BE49</accession>
<sequence>MPFSDMMRDNISILKANGDKREGVKASVQTGKIYIQISDFLIEPGDMIVRIMSNGGVENFEVIDPGYHEKFGGIPAGYQAKVKKLGIKEKEAFEKNVVYNITGNNNRINQHSTDNSINVVNESILQDKIKELIAEINKSELSAIEKKDSLEIIETVDAHIKSNSPSKVVVRALLDSLPKLANITSIASFIMAQIS</sequence>
<proteinExistence type="predicted"/>
<gene>
    <name evidence="1" type="ORF">RF091_03580</name>
</gene>
<organism evidence="1 2">
    <name type="scientific">Serratia marcescens</name>
    <dbReference type="NCBI Taxonomy" id="615"/>
    <lineage>
        <taxon>Bacteria</taxon>
        <taxon>Pseudomonadati</taxon>
        <taxon>Pseudomonadota</taxon>
        <taxon>Gammaproteobacteria</taxon>
        <taxon>Enterobacterales</taxon>
        <taxon>Yersiniaceae</taxon>
        <taxon>Serratia</taxon>
    </lineage>
</organism>
<name>A0ABD5BE49_SERMA</name>
<reference evidence="1 2" key="1">
    <citation type="submission" date="2023-07" db="EMBL/GenBank/DDBJ databases">
        <title>Pathogens genome sequencing project 196.</title>
        <authorList>
            <person name="Cao X."/>
        </authorList>
    </citation>
    <scope>NUCLEOTIDE SEQUENCE [LARGE SCALE GENOMIC DNA]</scope>
    <source>
        <strain evidence="1 2">SM41</strain>
    </source>
</reference>
<dbReference type="RefSeq" id="WP_164096403.1">
    <property type="nucleotide sequence ID" value="NZ_JAVIOS010000011.1"/>
</dbReference>
<dbReference type="Proteomes" id="UP001234811">
    <property type="component" value="Unassembled WGS sequence"/>
</dbReference>
<evidence type="ECO:0000313" key="2">
    <source>
        <dbReference type="Proteomes" id="UP001234811"/>
    </source>
</evidence>
<comment type="caution">
    <text evidence="1">The sequence shown here is derived from an EMBL/GenBank/DDBJ whole genome shotgun (WGS) entry which is preliminary data.</text>
</comment>